<sequence length="25" mass="2950">MSFCPLITGSQYDRFICMQKKCYSV</sequence>
<dbReference type="AlphaFoldDB" id="A0A0E9R7N9"/>
<evidence type="ECO:0000313" key="1">
    <source>
        <dbReference type="EMBL" id="JAH24343.1"/>
    </source>
</evidence>
<organism evidence="1">
    <name type="scientific">Anguilla anguilla</name>
    <name type="common">European freshwater eel</name>
    <name type="synonym">Muraena anguilla</name>
    <dbReference type="NCBI Taxonomy" id="7936"/>
    <lineage>
        <taxon>Eukaryota</taxon>
        <taxon>Metazoa</taxon>
        <taxon>Chordata</taxon>
        <taxon>Craniata</taxon>
        <taxon>Vertebrata</taxon>
        <taxon>Euteleostomi</taxon>
        <taxon>Actinopterygii</taxon>
        <taxon>Neopterygii</taxon>
        <taxon>Teleostei</taxon>
        <taxon>Anguilliformes</taxon>
        <taxon>Anguillidae</taxon>
        <taxon>Anguilla</taxon>
    </lineage>
</organism>
<proteinExistence type="predicted"/>
<name>A0A0E9R7N9_ANGAN</name>
<accession>A0A0E9R7N9</accession>
<reference evidence="1" key="2">
    <citation type="journal article" date="2015" name="Fish Shellfish Immunol.">
        <title>Early steps in the European eel (Anguilla anguilla)-Vibrio vulnificus interaction in the gills: Role of the RtxA13 toxin.</title>
        <authorList>
            <person name="Callol A."/>
            <person name="Pajuelo D."/>
            <person name="Ebbesson L."/>
            <person name="Teles M."/>
            <person name="MacKenzie S."/>
            <person name="Amaro C."/>
        </authorList>
    </citation>
    <scope>NUCLEOTIDE SEQUENCE</scope>
</reference>
<reference evidence="1" key="1">
    <citation type="submission" date="2014-11" db="EMBL/GenBank/DDBJ databases">
        <authorList>
            <person name="Amaro Gonzalez C."/>
        </authorList>
    </citation>
    <scope>NUCLEOTIDE SEQUENCE</scope>
</reference>
<protein>
    <submittedName>
        <fullName evidence="1">Uncharacterized protein</fullName>
    </submittedName>
</protein>
<dbReference type="EMBL" id="GBXM01084234">
    <property type="protein sequence ID" value="JAH24343.1"/>
    <property type="molecule type" value="Transcribed_RNA"/>
</dbReference>